<organism evidence="3 4">
    <name type="scientific">Clupea harengus</name>
    <name type="common">Atlantic herring</name>
    <dbReference type="NCBI Taxonomy" id="7950"/>
    <lineage>
        <taxon>Eukaryota</taxon>
        <taxon>Metazoa</taxon>
        <taxon>Chordata</taxon>
        <taxon>Craniata</taxon>
        <taxon>Vertebrata</taxon>
        <taxon>Euteleostomi</taxon>
        <taxon>Actinopterygii</taxon>
        <taxon>Neopterygii</taxon>
        <taxon>Teleostei</taxon>
        <taxon>Clupei</taxon>
        <taxon>Clupeiformes</taxon>
        <taxon>Clupeoidei</taxon>
        <taxon>Clupeidae</taxon>
        <taxon>Clupea</taxon>
    </lineage>
</organism>
<feature type="region of interest" description="Disordered" evidence="1">
    <location>
        <begin position="334"/>
        <end position="362"/>
    </location>
</feature>
<feature type="signal peptide" evidence="2">
    <location>
        <begin position="1"/>
        <end position="24"/>
    </location>
</feature>
<name>A0A6P8FGC2_CLUHA</name>
<feature type="chain" id="PRO_5028430410" evidence="2">
    <location>
        <begin position="25"/>
        <end position="457"/>
    </location>
</feature>
<dbReference type="GeneID" id="105906154"/>
<evidence type="ECO:0000256" key="1">
    <source>
        <dbReference type="SAM" id="MobiDB-lite"/>
    </source>
</evidence>
<accession>A0A6P8FGC2</accession>
<proteinExistence type="predicted"/>
<sequence length="457" mass="50749">MGLHKLLRVMLWWIVIGAIHTSDGLKVFEFCSGKKFFIPDHIMSRAPLGSYIYFTPITPEAKTRMVMNVTQSLDPHYKYKHETVFISELTDRDQGIFSWSRHNSKKSTDFLKLIMKDCTEEMEVYYGNQLEIFPMKRAMVLEFSPLLGPSDTQILWRPGQTSRRWSADVVTSDQQGNYTLRGRLGVELRKIRVTVIAKTMEVSVEGEGSLIIRFPIPTSKSVISFTDQSGMEHVLYQMGIESVDVLYSLHLDGRVSLQDHPSGSSVRIEDLRPSDAGTYEVRDSHGHLVVIATLESQESPLSFLKYYIVAAVFLCLVICCCVCKCCCRRCSQSSKAAGTPKQSPGLYEVADSEGRSEVPRSSLIDAPAQNPLRLSYGVPSFSLPSLSLPPLSVSGLYEAPDVQVGGTPLYPITSNLSPSSDAAPAFQPTRGNGDSLDFLSTEVLPATVYTSEQLSFL</sequence>
<dbReference type="Proteomes" id="UP000515152">
    <property type="component" value="Chromosome 6"/>
</dbReference>
<evidence type="ECO:0000313" key="4">
    <source>
        <dbReference type="RefSeq" id="XP_031424789.1"/>
    </source>
</evidence>
<dbReference type="InterPro" id="IPR013783">
    <property type="entry name" value="Ig-like_fold"/>
</dbReference>
<dbReference type="AlphaFoldDB" id="A0A6P8FGC2"/>
<protein>
    <submittedName>
        <fullName evidence="4">Uncharacterized protein LOC105906154 isoform X1</fullName>
    </submittedName>
</protein>
<dbReference type="RefSeq" id="XP_031424789.1">
    <property type="nucleotide sequence ID" value="XM_031568929.2"/>
</dbReference>
<reference evidence="4" key="1">
    <citation type="submission" date="2025-08" db="UniProtKB">
        <authorList>
            <consortium name="RefSeq"/>
        </authorList>
    </citation>
    <scope>IDENTIFICATION</scope>
</reference>
<dbReference type="Gene3D" id="2.60.40.10">
    <property type="entry name" value="Immunoglobulins"/>
    <property type="match status" value="1"/>
</dbReference>
<evidence type="ECO:0000313" key="3">
    <source>
        <dbReference type="Proteomes" id="UP000515152"/>
    </source>
</evidence>
<gene>
    <name evidence="4" type="primary">LOC105906154</name>
</gene>
<evidence type="ECO:0000256" key="2">
    <source>
        <dbReference type="SAM" id="SignalP"/>
    </source>
</evidence>
<keyword evidence="3" id="KW-1185">Reference proteome</keyword>
<dbReference type="OrthoDB" id="8953785at2759"/>
<keyword evidence="2" id="KW-0732">Signal</keyword>